<dbReference type="SUPFAM" id="SSF69318">
    <property type="entry name" value="Integrin alpha N-terminal domain"/>
    <property type="match status" value="1"/>
</dbReference>
<comment type="caution">
    <text evidence="4">The sequence shown here is derived from an EMBL/GenBank/DDBJ whole genome shotgun (WGS) entry which is preliminary data.</text>
</comment>
<dbReference type="PANTHER" id="PTHR24260:SF136">
    <property type="entry name" value="GH08193P-RELATED"/>
    <property type="match status" value="1"/>
</dbReference>
<dbReference type="InterPro" id="IPR009003">
    <property type="entry name" value="Peptidase_S1_PA"/>
</dbReference>
<sequence>MTKRSRALWATSAAVAFTAVLTTASAHALDGAAATNELAYTAKIQVGEKTACTGALVAPQWVLSAKSCFADATGNVPAQPPAPTTVTVGRPDLTQTTTGGVRTATALVAHPDRDLVMVRLSTRVNNVQPVALAATPAAGNESLDAAGYGRTRTEWVPDLLHTASFTAAAPAATGDIDLTASGDAVMCKGDAGGPVLRGTGTTRELVAIASRSWQGGCLGMDPAETRTGAVATRVDDVRSWITSTAFRAQGDMTGDKISDLTAVWDDSTLHSYPGLGTGQLGNQMPLVGGTTWSTIKHLTKGDFTGDGIADLMSIWGDGTLHYYRGKGDGTIDTQRVVTLGGDTWLPIRNIAAGDFNKDGVDDLITIWGDGTLHLYTGKGDGQLNNGITVSQGAATWLTVKHTAAGDFNKDGVADLMAIWGDGSLHLYTGKGDGQLNAGTTMIGGTTWSTIKHLTAGDYNKDGVADLKAVWNDGTLRYYSGKGDGTINGQIQVTVGGTTWGSVRQLA</sequence>
<dbReference type="InterPro" id="IPR028994">
    <property type="entry name" value="Integrin_alpha_N"/>
</dbReference>
<gene>
    <name evidence="4" type="ORF">Shyd_76890</name>
</gene>
<dbReference type="PROSITE" id="PS50240">
    <property type="entry name" value="TRYPSIN_DOM"/>
    <property type="match status" value="1"/>
</dbReference>
<evidence type="ECO:0000313" key="5">
    <source>
        <dbReference type="Proteomes" id="UP001052739"/>
    </source>
</evidence>
<dbReference type="Pfam" id="PF13517">
    <property type="entry name" value="FG-GAP_3"/>
    <property type="match status" value="2"/>
</dbReference>
<dbReference type="Pfam" id="PF00089">
    <property type="entry name" value="Trypsin"/>
    <property type="match status" value="1"/>
</dbReference>
<dbReference type="PANTHER" id="PTHR24260">
    <property type="match status" value="1"/>
</dbReference>
<dbReference type="InterPro" id="IPR051333">
    <property type="entry name" value="CLIP_Serine_Protease"/>
</dbReference>
<evidence type="ECO:0000256" key="2">
    <source>
        <dbReference type="SAM" id="SignalP"/>
    </source>
</evidence>
<dbReference type="InterPro" id="IPR043504">
    <property type="entry name" value="Peptidase_S1_PA_chymotrypsin"/>
</dbReference>
<reference evidence="4" key="1">
    <citation type="submission" date="2024-05" db="EMBL/GenBank/DDBJ databases">
        <title>Whole genome shotgun sequence of Streptomyces hydrogenans NBRC 13475.</title>
        <authorList>
            <person name="Komaki H."/>
            <person name="Tamura T."/>
        </authorList>
    </citation>
    <scope>NUCLEOTIDE SEQUENCE</scope>
    <source>
        <strain evidence="4">NBRC 13475</strain>
    </source>
</reference>
<evidence type="ECO:0000313" key="4">
    <source>
        <dbReference type="EMBL" id="GHI26318.1"/>
    </source>
</evidence>
<organism evidence="4 5">
    <name type="scientific">Streptomyces hydrogenans</name>
    <dbReference type="NCBI Taxonomy" id="1873719"/>
    <lineage>
        <taxon>Bacteria</taxon>
        <taxon>Bacillati</taxon>
        <taxon>Actinomycetota</taxon>
        <taxon>Actinomycetes</taxon>
        <taxon>Kitasatosporales</taxon>
        <taxon>Streptomycetaceae</taxon>
        <taxon>Streptomyces</taxon>
    </lineage>
</organism>
<dbReference type="GO" id="GO:0016787">
    <property type="term" value="F:hydrolase activity"/>
    <property type="evidence" value="ECO:0007669"/>
    <property type="project" value="UniProtKB-KW"/>
</dbReference>
<dbReference type="RefSeq" id="WP_190222197.1">
    <property type="nucleotide sequence ID" value="NZ_BNBS01000010.1"/>
</dbReference>
<feature type="signal peptide" evidence="2">
    <location>
        <begin position="1"/>
        <end position="28"/>
    </location>
</feature>
<dbReference type="InterPro" id="IPR001254">
    <property type="entry name" value="Trypsin_dom"/>
</dbReference>
<dbReference type="SMART" id="SM00020">
    <property type="entry name" value="Tryp_SPc"/>
    <property type="match status" value="1"/>
</dbReference>
<protein>
    <submittedName>
        <fullName evidence="4">Hydrolase</fullName>
    </submittedName>
</protein>
<keyword evidence="1 2" id="KW-0732">Signal</keyword>
<dbReference type="Gene3D" id="2.40.10.10">
    <property type="entry name" value="Trypsin-like serine proteases"/>
    <property type="match status" value="1"/>
</dbReference>
<dbReference type="Gene3D" id="2.130.10.130">
    <property type="entry name" value="Integrin alpha, N-terminal"/>
    <property type="match status" value="1"/>
</dbReference>
<name>A0ABQ3PMR9_9ACTN</name>
<evidence type="ECO:0000259" key="3">
    <source>
        <dbReference type="PROSITE" id="PS50240"/>
    </source>
</evidence>
<dbReference type="EMBL" id="BNDW01000102">
    <property type="protein sequence ID" value="GHI26318.1"/>
    <property type="molecule type" value="Genomic_DNA"/>
</dbReference>
<dbReference type="PRINTS" id="PR00722">
    <property type="entry name" value="CHYMOTRYPSIN"/>
</dbReference>
<dbReference type="InterPro" id="IPR001314">
    <property type="entry name" value="Peptidase_S1A"/>
</dbReference>
<dbReference type="InterPro" id="IPR013517">
    <property type="entry name" value="FG-GAP"/>
</dbReference>
<evidence type="ECO:0000256" key="1">
    <source>
        <dbReference type="ARBA" id="ARBA00022729"/>
    </source>
</evidence>
<keyword evidence="4" id="KW-0378">Hydrolase</keyword>
<accession>A0ABQ3PMR9</accession>
<feature type="chain" id="PRO_5046262784" evidence="2">
    <location>
        <begin position="29"/>
        <end position="506"/>
    </location>
</feature>
<feature type="domain" description="Peptidase S1" evidence="3">
    <location>
        <begin position="28"/>
        <end position="246"/>
    </location>
</feature>
<dbReference type="Proteomes" id="UP001052739">
    <property type="component" value="Unassembled WGS sequence"/>
</dbReference>
<proteinExistence type="predicted"/>
<dbReference type="SUPFAM" id="SSF50494">
    <property type="entry name" value="Trypsin-like serine proteases"/>
    <property type="match status" value="1"/>
</dbReference>
<keyword evidence="5" id="KW-1185">Reference proteome</keyword>